<dbReference type="Proteomes" id="UP001046870">
    <property type="component" value="Chromosome 18"/>
</dbReference>
<evidence type="ECO:0000313" key="2">
    <source>
        <dbReference type="Proteomes" id="UP001046870"/>
    </source>
</evidence>
<name>A0A9D3PM32_MEGAT</name>
<organism evidence="1 2">
    <name type="scientific">Megalops atlanticus</name>
    <name type="common">Tarpon</name>
    <name type="synonym">Clupea gigantea</name>
    <dbReference type="NCBI Taxonomy" id="7932"/>
    <lineage>
        <taxon>Eukaryota</taxon>
        <taxon>Metazoa</taxon>
        <taxon>Chordata</taxon>
        <taxon>Craniata</taxon>
        <taxon>Vertebrata</taxon>
        <taxon>Euteleostomi</taxon>
        <taxon>Actinopterygii</taxon>
        <taxon>Neopterygii</taxon>
        <taxon>Teleostei</taxon>
        <taxon>Elopiformes</taxon>
        <taxon>Megalopidae</taxon>
        <taxon>Megalops</taxon>
    </lineage>
</organism>
<proteinExistence type="predicted"/>
<reference evidence="1" key="1">
    <citation type="submission" date="2021-01" db="EMBL/GenBank/DDBJ databases">
        <authorList>
            <person name="Zahm M."/>
            <person name="Roques C."/>
            <person name="Cabau C."/>
            <person name="Klopp C."/>
            <person name="Donnadieu C."/>
            <person name="Jouanno E."/>
            <person name="Lampietro C."/>
            <person name="Louis A."/>
            <person name="Herpin A."/>
            <person name="Echchiki A."/>
            <person name="Berthelot C."/>
            <person name="Parey E."/>
            <person name="Roest-Crollius H."/>
            <person name="Braasch I."/>
            <person name="Postlethwait J."/>
            <person name="Bobe J."/>
            <person name="Montfort J."/>
            <person name="Bouchez O."/>
            <person name="Begum T."/>
            <person name="Mejri S."/>
            <person name="Adams A."/>
            <person name="Chen W.-J."/>
            <person name="Guiguen Y."/>
        </authorList>
    </citation>
    <scope>NUCLEOTIDE SEQUENCE</scope>
    <source>
        <strain evidence="1">YG-15Mar2019-1</strain>
        <tissue evidence="1">Brain</tissue>
    </source>
</reference>
<evidence type="ECO:0000313" key="1">
    <source>
        <dbReference type="EMBL" id="KAG7460943.1"/>
    </source>
</evidence>
<comment type="caution">
    <text evidence="1">The sequence shown here is derived from an EMBL/GenBank/DDBJ whole genome shotgun (WGS) entry which is preliminary data.</text>
</comment>
<sequence>MTSSRAGRGESLRWRGAGPAAFQYPEAKELFLAGCAGKKPKRLEKNLHTANQIAFLKEEHHTIAELDKTSE</sequence>
<accession>A0A9D3PM32</accession>
<gene>
    <name evidence="1" type="ORF">MATL_G00204330</name>
</gene>
<dbReference type="EMBL" id="JAFDVH010000018">
    <property type="protein sequence ID" value="KAG7460943.1"/>
    <property type="molecule type" value="Genomic_DNA"/>
</dbReference>
<keyword evidence="2" id="KW-1185">Reference proteome</keyword>
<dbReference type="AlphaFoldDB" id="A0A9D3PM32"/>
<protein>
    <submittedName>
        <fullName evidence="1">Uncharacterized protein</fullName>
    </submittedName>
</protein>